<evidence type="ECO:0000313" key="1">
    <source>
        <dbReference type="EMBL" id="MBO2449162.1"/>
    </source>
</evidence>
<proteinExistence type="predicted"/>
<name>A0A939PBI6_9ACTN</name>
<keyword evidence="2" id="KW-1185">Reference proteome</keyword>
<comment type="caution">
    <text evidence="1">The sequence shown here is derived from an EMBL/GenBank/DDBJ whole genome shotgun (WGS) entry which is preliminary data.</text>
</comment>
<evidence type="ECO:0000313" key="2">
    <source>
        <dbReference type="Proteomes" id="UP000669179"/>
    </source>
</evidence>
<dbReference type="Proteomes" id="UP000669179">
    <property type="component" value="Unassembled WGS sequence"/>
</dbReference>
<dbReference type="RefSeq" id="WP_208257016.1">
    <property type="nucleotide sequence ID" value="NZ_JAGEOJ010000007.1"/>
</dbReference>
<sequence length="105" mass="11913">MIAPLDSRWDVLVARHQLNRLGRVLRRDGWCTERRYGQNPPLLRIYSEHLTWLGESVMVVRGPSQRVFISSTGSWLAPCSDGERAAEELSALLEPWVSAALAARR</sequence>
<organism evidence="1 2">
    <name type="scientific">Actinomadura barringtoniae</name>
    <dbReference type="NCBI Taxonomy" id="1427535"/>
    <lineage>
        <taxon>Bacteria</taxon>
        <taxon>Bacillati</taxon>
        <taxon>Actinomycetota</taxon>
        <taxon>Actinomycetes</taxon>
        <taxon>Streptosporangiales</taxon>
        <taxon>Thermomonosporaceae</taxon>
        <taxon>Actinomadura</taxon>
    </lineage>
</organism>
<accession>A0A939PBI6</accession>
<dbReference type="AlphaFoldDB" id="A0A939PBI6"/>
<gene>
    <name evidence="1" type="ORF">J4573_18810</name>
</gene>
<dbReference type="EMBL" id="JAGEOJ010000007">
    <property type="protein sequence ID" value="MBO2449162.1"/>
    <property type="molecule type" value="Genomic_DNA"/>
</dbReference>
<reference evidence="1" key="1">
    <citation type="submission" date="2021-03" db="EMBL/GenBank/DDBJ databases">
        <authorList>
            <person name="Kanchanasin P."/>
            <person name="Saeng-In P."/>
            <person name="Phongsopitanun W."/>
            <person name="Yuki M."/>
            <person name="Kudo T."/>
            <person name="Ohkuma M."/>
            <person name="Tanasupawat S."/>
        </authorList>
    </citation>
    <scope>NUCLEOTIDE SEQUENCE</scope>
    <source>
        <strain evidence="1">GKU 128</strain>
    </source>
</reference>
<protein>
    <submittedName>
        <fullName evidence="1">Uncharacterized protein</fullName>
    </submittedName>
</protein>